<evidence type="ECO:0000313" key="2">
    <source>
        <dbReference type="Proteomes" id="UP000240912"/>
    </source>
</evidence>
<organism evidence="1 2">
    <name type="scientific">Pedobacter yulinensis</name>
    <dbReference type="NCBI Taxonomy" id="2126353"/>
    <lineage>
        <taxon>Bacteria</taxon>
        <taxon>Pseudomonadati</taxon>
        <taxon>Bacteroidota</taxon>
        <taxon>Sphingobacteriia</taxon>
        <taxon>Sphingobacteriales</taxon>
        <taxon>Sphingobacteriaceae</taxon>
        <taxon>Pedobacter</taxon>
    </lineage>
</organism>
<dbReference type="Proteomes" id="UP000240912">
    <property type="component" value="Unassembled WGS sequence"/>
</dbReference>
<accession>A0A2T3HLP9</accession>
<evidence type="ECO:0000313" key="1">
    <source>
        <dbReference type="EMBL" id="PST83354.1"/>
    </source>
</evidence>
<dbReference type="InterPro" id="IPR032710">
    <property type="entry name" value="NTF2-like_dom_sf"/>
</dbReference>
<dbReference type="OrthoDB" id="9803101at2"/>
<dbReference type="InterPro" id="IPR009959">
    <property type="entry name" value="Cyclase_SnoaL-like"/>
</dbReference>
<dbReference type="GO" id="GO:0030638">
    <property type="term" value="P:polyketide metabolic process"/>
    <property type="evidence" value="ECO:0007669"/>
    <property type="project" value="InterPro"/>
</dbReference>
<keyword evidence="2" id="KW-1185">Reference proteome</keyword>
<dbReference type="Pfam" id="PF07366">
    <property type="entry name" value="SnoaL"/>
    <property type="match status" value="1"/>
</dbReference>
<dbReference type="Gene3D" id="3.10.450.50">
    <property type="match status" value="1"/>
</dbReference>
<protein>
    <recommendedName>
        <fullName evidence="3">Ester cyclase</fullName>
    </recommendedName>
</protein>
<name>A0A2T3HLP9_9SPHI</name>
<evidence type="ECO:0008006" key="3">
    <source>
        <dbReference type="Google" id="ProtNLM"/>
    </source>
</evidence>
<dbReference type="AlphaFoldDB" id="A0A2T3HLP9"/>
<comment type="caution">
    <text evidence="1">The sequence shown here is derived from an EMBL/GenBank/DDBJ whole genome shotgun (WGS) entry which is preliminary data.</text>
</comment>
<dbReference type="EMBL" id="PYLS01000005">
    <property type="protein sequence ID" value="PST83354.1"/>
    <property type="molecule type" value="Genomic_DNA"/>
</dbReference>
<reference evidence="1 2" key="1">
    <citation type="submission" date="2018-03" db="EMBL/GenBank/DDBJ databases">
        <authorList>
            <person name="Keele B.F."/>
        </authorList>
    </citation>
    <scope>NUCLEOTIDE SEQUENCE [LARGE SCALE GENOMIC DNA]</scope>
    <source>
        <strain evidence="1 2">YL28-9</strain>
    </source>
</reference>
<proteinExistence type="predicted"/>
<sequence length="77" mass="8867">MAGRHTNRAEIFLAFYEQIRWALPDARYEVDDLVAEHDRVVVRWRLLGTHEGPYLGIAATGEQIILSGIAIYRLENE</sequence>
<dbReference type="SUPFAM" id="SSF54427">
    <property type="entry name" value="NTF2-like"/>
    <property type="match status" value="1"/>
</dbReference>
<gene>
    <name evidence="1" type="ORF">C7T94_12310</name>
</gene>